<evidence type="ECO:0000313" key="3">
    <source>
        <dbReference type="EMBL" id="SCU64971.1"/>
    </source>
</evidence>
<accession>A0A1G4I068</accession>
<keyword evidence="4" id="KW-1185">Reference proteome</keyword>
<dbReference type="Proteomes" id="UP000195570">
    <property type="component" value="Unassembled WGS sequence"/>
</dbReference>
<dbReference type="SUPFAM" id="SSF50249">
    <property type="entry name" value="Nucleic acid-binding proteins"/>
    <property type="match status" value="1"/>
</dbReference>
<feature type="domain" description="RNB" evidence="2">
    <location>
        <begin position="183"/>
        <end position="543"/>
    </location>
</feature>
<dbReference type="InterPro" id="IPR012340">
    <property type="entry name" value="NA-bd_OB-fold"/>
</dbReference>
<evidence type="ECO:0000259" key="2">
    <source>
        <dbReference type="SMART" id="SM00955"/>
    </source>
</evidence>
<dbReference type="InterPro" id="IPR050180">
    <property type="entry name" value="RNR_Ribonuclease"/>
</dbReference>
<feature type="compositionally biased region" description="Basic and acidic residues" evidence="1">
    <location>
        <begin position="325"/>
        <end position="344"/>
    </location>
</feature>
<feature type="region of interest" description="Disordered" evidence="1">
    <location>
        <begin position="320"/>
        <end position="357"/>
    </location>
</feature>
<dbReference type="Pfam" id="PF00773">
    <property type="entry name" value="RNB"/>
    <property type="match status" value="1"/>
</dbReference>
<dbReference type="PANTHER" id="PTHR23355:SF60">
    <property type="entry name" value="MITOCHONDRIAL EXORIBONUCLEASE DSS-1"/>
    <property type="match status" value="1"/>
</dbReference>
<dbReference type="AlphaFoldDB" id="A0A1G4I068"/>
<evidence type="ECO:0000256" key="1">
    <source>
        <dbReference type="SAM" id="MobiDB-lite"/>
    </source>
</evidence>
<dbReference type="VEuPathDB" id="TriTrypDB:TEOVI_000767400"/>
<dbReference type="GO" id="GO:0003723">
    <property type="term" value="F:RNA binding"/>
    <property type="evidence" value="ECO:0007669"/>
    <property type="project" value="InterPro"/>
</dbReference>
<dbReference type="PANTHER" id="PTHR23355">
    <property type="entry name" value="RIBONUCLEASE"/>
    <property type="match status" value="1"/>
</dbReference>
<sequence length="743" mass="83346">MTPRRVAKLVQFSGSYLNTEWARKFILGSLLQRYNPQSLTTVGSSAAGNSGEDASLDKELLHLQRSLSEVWSLPAQPLDAVSEGRILRLLARYATGEGVMSIEALNELSHVLSCIRGSPQRVEGPIDMEELLLAIGYAKPGDNLRRVAFAGELQYPPSALAHMRAHLRDDMERDGSDPFDILRVVTHNPAYAIDSASTSEVDDAIGVYKDPVTGEECFVVYVSDATVYCPFDSPLEQLTARLLTTTTYLPEGVFFMLPKPIVDAATLREDRPCRTFDIRFQIDEVTGELKNYSVGVGWLHKLRRITYDEVQALYDEEAQVGNQHHHTERESTQASPAKREEGKKGMVASGGTSSCRPSWMTVEDESILRRIYRAAQKRYETRQLRAGDRFIHADLPEPLIKVGAGAQVLSVEDQIIGTRDARLAVAEMMIAANEVCSRVAQENHLSIPFRGTRELSLDHVAAKSYREPQGVVSVQSLDPQYVFFAEAMQRSIRQLSGVTRAVYFHTPIYHAGLDTHNYTHSTSPLRRYADMLVHHQLKVWLWRTSHCSSGGGALHSAQKSSPVLIEQPIAEHTMATLCSMISSKQEQSSILQESSQRYWLLKHIKQNILTKSPHHRFICLVGDTRSVKCAPEYARFVVECSHDSPSQPDGGVHRTVPWAGRWKQRHHEYLYVSDIYITELQFAHVVLHSLPDVVVGAVVECEVREVHPTQGYLSLAIVKVWSGGDERRFEPLWKKCLLPSLDS</sequence>
<organism evidence="3 4">
    <name type="scientific">Trypanosoma equiperdum</name>
    <dbReference type="NCBI Taxonomy" id="5694"/>
    <lineage>
        <taxon>Eukaryota</taxon>
        <taxon>Discoba</taxon>
        <taxon>Euglenozoa</taxon>
        <taxon>Kinetoplastea</taxon>
        <taxon>Metakinetoplastina</taxon>
        <taxon>Trypanosomatida</taxon>
        <taxon>Trypanosomatidae</taxon>
        <taxon>Trypanosoma</taxon>
    </lineage>
</organism>
<name>A0A1G4I068_TRYEQ</name>
<dbReference type="InterPro" id="IPR001900">
    <property type="entry name" value="RNase_II/R"/>
</dbReference>
<dbReference type="GO" id="GO:0000175">
    <property type="term" value="F:3'-5'-RNA exonuclease activity"/>
    <property type="evidence" value="ECO:0007669"/>
    <property type="project" value="TreeGrafter"/>
</dbReference>
<dbReference type="EMBL" id="CZPT02000195">
    <property type="protein sequence ID" value="SCU64971.1"/>
    <property type="molecule type" value="Genomic_DNA"/>
</dbReference>
<gene>
    <name evidence="3" type="ORF">TEOVI_000767400</name>
</gene>
<dbReference type="GO" id="GO:0000932">
    <property type="term" value="C:P-body"/>
    <property type="evidence" value="ECO:0007669"/>
    <property type="project" value="TreeGrafter"/>
</dbReference>
<dbReference type="SMART" id="SM00955">
    <property type="entry name" value="RNB"/>
    <property type="match status" value="1"/>
</dbReference>
<evidence type="ECO:0000313" key="4">
    <source>
        <dbReference type="Proteomes" id="UP000195570"/>
    </source>
</evidence>
<dbReference type="RefSeq" id="XP_067076648.1">
    <property type="nucleotide sequence ID" value="XM_067220547.1"/>
</dbReference>
<comment type="caution">
    <text evidence="3">The sequence shown here is derived from an EMBL/GenBank/DDBJ whole genome shotgun (WGS) entry which is preliminary data.</text>
</comment>
<proteinExistence type="predicted"/>
<dbReference type="GO" id="GO:0006402">
    <property type="term" value="P:mRNA catabolic process"/>
    <property type="evidence" value="ECO:0007669"/>
    <property type="project" value="TreeGrafter"/>
</dbReference>
<reference evidence="3" key="1">
    <citation type="submission" date="2016-09" db="EMBL/GenBank/DDBJ databases">
        <authorList>
            <person name="Hebert L."/>
            <person name="Moumen B."/>
        </authorList>
    </citation>
    <scope>NUCLEOTIDE SEQUENCE [LARGE SCALE GENOMIC DNA]</scope>
    <source>
        <strain evidence="3">OVI</strain>
    </source>
</reference>
<dbReference type="GeneID" id="92381608"/>
<protein>
    <submittedName>
        <fullName evidence="3">Mitochondrial exoribonuclease DSS-1</fullName>
    </submittedName>
</protein>